<proteinExistence type="inferred from homology"/>
<evidence type="ECO:0000256" key="9">
    <source>
        <dbReference type="ARBA" id="ARBA00057725"/>
    </source>
</evidence>
<keyword evidence="3" id="KW-0677">Repeat</keyword>
<dbReference type="SUPFAM" id="SSF48726">
    <property type="entry name" value="Immunoglobulin"/>
    <property type="match status" value="7"/>
</dbReference>
<dbReference type="Pfam" id="PF18362">
    <property type="entry name" value="THB"/>
    <property type="match status" value="1"/>
</dbReference>
<dbReference type="PANTHER" id="PTHR13817:SF27">
    <property type="entry name" value="MYOSIN-BINDING PROTEIN C, SLOW-TYPE"/>
    <property type="match status" value="1"/>
</dbReference>
<dbReference type="GO" id="GO:0003779">
    <property type="term" value="F:actin binding"/>
    <property type="evidence" value="ECO:0007669"/>
    <property type="project" value="UniProtKB-KW"/>
</dbReference>
<dbReference type="Proteomes" id="UP000007635">
    <property type="component" value="Chromosome IV"/>
</dbReference>
<keyword evidence="4" id="KW-0130">Cell adhesion</keyword>
<feature type="domain" description="Fibronectin type-III" evidence="15">
    <location>
        <begin position="652"/>
        <end position="746"/>
    </location>
</feature>
<protein>
    <recommendedName>
        <fullName evidence="11">Myosin-binding protein C, slow-type</fullName>
    </recommendedName>
    <alternativeName>
        <fullName evidence="12">C-protein, skeletal muscle slow isoform</fullName>
    </alternativeName>
</protein>
<dbReference type="FunFam" id="2.60.40.10:FF:000081">
    <property type="entry name" value="Myosin-binding protein C, slow type"/>
    <property type="match status" value="1"/>
</dbReference>
<comment type="function">
    <text evidence="9">Thick filament-associated protein located in the crossbridge region of vertebrate striated muscle a bands. Slow skeletal protein that binds to both myosin and actin. In vitro, binds to native thin filaments and modifies the activity of actin-activated myosin ATPase. May modulate muscle contraction or may play a more structural role.</text>
</comment>
<dbReference type="Pfam" id="PF07679">
    <property type="entry name" value="I-set"/>
    <property type="match status" value="6"/>
</dbReference>
<dbReference type="GeneTree" id="ENSGT00940000158254"/>
<dbReference type="FunFam" id="2.60.40.10:FF:000111">
    <property type="entry name" value="Myosin-binding protein C, slow type"/>
    <property type="match status" value="1"/>
</dbReference>
<dbReference type="InterPro" id="IPR003599">
    <property type="entry name" value="Ig_sub"/>
</dbReference>
<evidence type="ECO:0000256" key="8">
    <source>
        <dbReference type="ARBA" id="ARBA00038352"/>
    </source>
</evidence>
<sequence length="1180" mass="132051">MPEPTKRDETANGQPEESVAPDSNGVLPLPEISLEISPPPDDDAAASTPSPTPRAEDANSLKKLSIELPNDSVPAMGRKDSVWSLGDGQGPEDLDKPVDTPPRSTLLIESPQSAVILVGGDITFVAKVEAKDLLRKPTIKWFKGKWMDLASKTGKHLQLKETFDRLTKIHTFEMHIVKAKDNYAGNYRCEVTYKDKFDSCSFDLEVKEAEQGSQNIDIRSAFKRREPKQEDDVPEVDVWDILKNARPDQYEKIAFTYGITDLRGLLRRMKKVKKEVKKSEAFAKKLDPAYQADKGGKIRLVVDLADPTVDLKWYKNGQEIRSSPKYIFEHKGTQRIMVINNCSMNDDAAYSVAAGDEKCSTELFVKELPVKIVKDIEAVKTTVNERVELECEVSEEGAQVKWMKNGVEVPTGVRSRYRVKCEGTKHFLVIDDASREDTGTYSVMATGGTSEAHVQVDLKPLKVFRDLEDAKVLLGQPIKLQCEISPGNVPGRWYRNGQLIQPNDRINIVHRNKVHRLEIAAGSLHDAGDYTFVPEGYSQSLSAKIHIFDPPRVHLESLNFPDNTVTIVAGNKLRLEIPISGEPAPRVVWMKGERVILESGNRVRAETCGDQTSLTIDVTEREDIGNYKIVLQNEAGEATASVKIKVVDIPDPPEAPLVPAVGGDWCSMIWEPPKYDGGSPILGYFIERKKKQSSRWMRLNFDQIKETSFEPKKMIEGVPYEVRIFAVNAIGVSKPSEPSKAFTPLAVTSEPTMLVVDDVTDTTVTVKWRPPETIGAAGLDGYLVEYCVEGTDDWQVSNSVLTEKTKYTITGLTTGSKILVRVKAINAAGASSPRTIQHALLVKEVIEPPKIRVPRHLKQTYTRRVGEAVNVVVPFMGKPRPKVTWLKEGTAIDPTHVNIRNTDCDSIVFIRKAERSHSGKYEMTVQVENHVDTAVLDIQVVDLPGPPQCVNIEDVWGGNVALVWTPPKDNGNAQITGYTIQKADKKTMEWYTCIEHYHRTCITIPELVVGNEYFFRIFAENMCGLSETATQTKKSALIVKEGMQLKTHDYNDHDFMEPPKFTQPLINTFAIAGYNATLNCSVRANPRAKVIWMKNKMAILDDPRYRMFSNQGVCTLEIRKPSPYDGGMYTCKAINDLGEAQVDCKLEVKGGFTFYELMKRGVPLHLIDKYMNEKTVEQEK</sequence>
<keyword evidence="7" id="KW-0393">Immunoglobulin domain</keyword>
<dbReference type="SMART" id="SM00409">
    <property type="entry name" value="IG"/>
    <property type="match status" value="7"/>
</dbReference>
<feature type="domain" description="Ig-like" evidence="14">
    <location>
        <begin position="551"/>
        <end position="645"/>
    </location>
</feature>
<evidence type="ECO:0000256" key="2">
    <source>
        <dbReference type="ARBA" id="ARBA00022553"/>
    </source>
</evidence>
<evidence type="ECO:0000256" key="3">
    <source>
        <dbReference type="ARBA" id="ARBA00022737"/>
    </source>
</evidence>
<dbReference type="PROSITE" id="PS50853">
    <property type="entry name" value="FN3"/>
    <property type="match status" value="3"/>
</dbReference>
<reference evidence="16" key="2">
    <citation type="submission" date="2025-08" db="UniProtKB">
        <authorList>
            <consortium name="Ensembl"/>
        </authorList>
    </citation>
    <scope>IDENTIFICATION</scope>
</reference>
<keyword evidence="6" id="KW-0009">Actin-binding</keyword>
<dbReference type="GO" id="GO:0007155">
    <property type="term" value="P:cell adhesion"/>
    <property type="evidence" value="ECO:0007669"/>
    <property type="project" value="UniProtKB-KW"/>
</dbReference>
<dbReference type="InterPro" id="IPR036179">
    <property type="entry name" value="Ig-like_dom_sf"/>
</dbReference>
<evidence type="ECO:0000256" key="10">
    <source>
        <dbReference type="ARBA" id="ARBA00063381"/>
    </source>
</evidence>
<dbReference type="SMART" id="SM00060">
    <property type="entry name" value="FN3"/>
    <property type="match status" value="3"/>
</dbReference>
<evidence type="ECO:0000256" key="6">
    <source>
        <dbReference type="ARBA" id="ARBA00023203"/>
    </source>
</evidence>
<keyword evidence="1" id="KW-0787">Thick filament</keyword>
<reference evidence="16 17" key="1">
    <citation type="journal article" date="2021" name="G3 (Bethesda)">
        <title>Improved contiguity of the threespine stickleback genome using long-read sequencing.</title>
        <authorList>
            <person name="Nath S."/>
            <person name="Shaw D.E."/>
            <person name="White M.A."/>
        </authorList>
    </citation>
    <scope>NUCLEOTIDE SEQUENCE [LARGE SCALE GENOMIC DNA]</scope>
    <source>
        <strain evidence="16 17">Lake Benthic</strain>
    </source>
</reference>
<feature type="domain" description="Ig-like" evidence="14">
    <location>
        <begin position="1059"/>
        <end position="1147"/>
    </location>
</feature>
<dbReference type="FunFam" id="2.60.40.10:FF:000326">
    <property type="entry name" value="Myosin-binding protein C, cardiac-type"/>
    <property type="match status" value="1"/>
</dbReference>
<feature type="region of interest" description="Disordered" evidence="13">
    <location>
        <begin position="1"/>
        <end position="98"/>
    </location>
</feature>
<dbReference type="FunFam" id="2.60.40.10:FF:000249">
    <property type="entry name" value="myosin-binding protein C, slow-type isoform X4"/>
    <property type="match status" value="1"/>
</dbReference>
<dbReference type="FunFam" id="2.60.40.10:FF:000070">
    <property type="entry name" value="Myosin-binding protein C, slow type"/>
    <property type="match status" value="1"/>
</dbReference>
<feature type="domain" description="Ig-like" evidence="14">
    <location>
        <begin position="102"/>
        <end position="205"/>
    </location>
</feature>
<dbReference type="InterPro" id="IPR003598">
    <property type="entry name" value="Ig_sub2"/>
</dbReference>
<dbReference type="InterPro" id="IPR040849">
    <property type="entry name" value="MyBP-C_THB"/>
</dbReference>
<dbReference type="InterPro" id="IPR036116">
    <property type="entry name" value="FN3_sf"/>
</dbReference>
<dbReference type="InterPro" id="IPR003961">
    <property type="entry name" value="FN3_dom"/>
</dbReference>
<evidence type="ECO:0000256" key="4">
    <source>
        <dbReference type="ARBA" id="ARBA00022889"/>
    </source>
</evidence>
<dbReference type="FunFam" id="2.60.40.10:FF:000060">
    <property type="entry name" value="Myosin-binding protein C, slow type"/>
    <property type="match status" value="1"/>
</dbReference>
<comment type="similarity">
    <text evidence="8">Belongs to the immunoglobulin superfamily. MyBP family.</text>
</comment>
<name>A0AAQ4QVJ2_GASAC</name>
<dbReference type="CDD" id="cd00063">
    <property type="entry name" value="FN3"/>
    <property type="match status" value="3"/>
</dbReference>
<evidence type="ECO:0000256" key="11">
    <source>
        <dbReference type="ARBA" id="ARBA00072307"/>
    </source>
</evidence>
<evidence type="ECO:0000256" key="1">
    <source>
        <dbReference type="ARBA" id="ARBA00022433"/>
    </source>
</evidence>
<dbReference type="FunFam" id="2.60.40.10:FF:000062">
    <property type="entry name" value="Myosin-binding protein C, slow type"/>
    <property type="match status" value="1"/>
</dbReference>
<dbReference type="Pfam" id="PF00041">
    <property type="entry name" value="fn3"/>
    <property type="match status" value="3"/>
</dbReference>
<accession>A0AAQ4QVJ2</accession>
<feature type="domain" description="Ig-like" evidence="14">
    <location>
        <begin position="369"/>
        <end position="455"/>
    </location>
</feature>
<dbReference type="InterPro" id="IPR013783">
    <property type="entry name" value="Ig-like_fold"/>
</dbReference>
<evidence type="ECO:0000256" key="13">
    <source>
        <dbReference type="SAM" id="MobiDB-lite"/>
    </source>
</evidence>
<dbReference type="PROSITE" id="PS50835">
    <property type="entry name" value="IG_LIKE"/>
    <property type="match status" value="5"/>
</dbReference>
<dbReference type="FunFam" id="2.60.40.10:FF:000031">
    <property type="entry name" value="Myosin-binding protein C, slow type"/>
    <property type="match status" value="1"/>
</dbReference>
<dbReference type="PRINTS" id="PR00014">
    <property type="entry name" value="FNTYPEIII"/>
</dbReference>
<evidence type="ECO:0000256" key="7">
    <source>
        <dbReference type="ARBA" id="ARBA00023319"/>
    </source>
</evidence>
<comment type="subunit">
    <text evidence="10">Interacts with USP25 (isoform USP25m only); the interaction prevents proteasomal degradation of MYBPC1.</text>
</comment>
<dbReference type="AlphaFoldDB" id="A0AAQ4QVJ2"/>
<feature type="domain" description="Ig-like" evidence="14">
    <location>
        <begin position="460"/>
        <end position="542"/>
    </location>
</feature>
<dbReference type="PANTHER" id="PTHR13817">
    <property type="entry name" value="TITIN"/>
    <property type="match status" value="1"/>
</dbReference>
<feature type="domain" description="Fibronectin type-III" evidence="15">
    <location>
        <begin position="946"/>
        <end position="1042"/>
    </location>
</feature>
<dbReference type="FunFam" id="2.60.40.10:FF:000286">
    <property type="entry name" value="Myosin binding protein C, slow type"/>
    <property type="match status" value="1"/>
</dbReference>
<dbReference type="Ensembl" id="ENSGACT00000040918.1">
    <property type="protein sequence ID" value="ENSGACP00000055325.1"/>
    <property type="gene ID" value="ENSGACG00000019879.2"/>
</dbReference>
<dbReference type="Gene3D" id="2.60.40.10">
    <property type="entry name" value="Immunoglobulins"/>
    <property type="match status" value="10"/>
</dbReference>
<dbReference type="InterPro" id="IPR007110">
    <property type="entry name" value="Ig-like_dom"/>
</dbReference>
<dbReference type="SMART" id="SM00408">
    <property type="entry name" value="IGc2"/>
    <property type="match status" value="5"/>
</dbReference>
<dbReference type="GO" id="GO:0032982">
    <property type="term" value="C:myosin filament"/>
    <property type="evidence" value="ECO:0007669"/>
    <property type="project" value="UniProtKB-KW"/>
</dbReference>
<evidence type="ECO:0000259" key="14">
    <source>
        <dbReference type="PROSITE" id="PS50835"/>
    </source>
</evidence>
<dbReference type="SUPFAM" id="SSF49265">
    <property type="entry name" value="Fibronectin type III"/>
    <property type="match status" value="2"/>
</dbReference>
<keyword evidence="2" id="KW-0597">Phosphoprotein</keyword>
<dbReference type="InterPro" id="IPR013098">
    <property type="entry name" value="Ig_I-set"/>
</dbReference>
<keyword evidence="5" id="KW-0514">Muscle protein</keyword>
<evidence type="ECO:0000313" key="16">
    <source>
        <dbReference type="Ensembl" id="ENSGACP00000055325.1"/>
    </source>
</evidence>
<feature type="compositionally biased region" description="Basic and acidic residues" evidence="13">
    <location>
        <begin position="1"/>
        <end position="10"/>
    </location>
</feature>
<reference evidence="16" key="3">
    <citation type="submission" date="2025-09" db="UniProtKB">
        <authorList>
            <consortium name="Ensembl"/>
        </authorList>
    </citation>
    <scope>IDENTIFICATION</scope>
</reference>
<dbReference type="InterPro" id="IPR050964">
    <property type="entry name" value="Striated_Muscle_Regulatory"/>
</dbReference>
<evidence type="ECO:0000313" key="17">
    <source>
        <dbReference type="Proteomes" id="UP000007635"/>
    </source>
</evidence>
<feature type="domain" description="Fibronectin type-III" evidence="15">
    <location>
        <begin position="750"/>
        <end position="845"/>
    </location>
</feature>
<evidence type="ECO:0000256" key="5">
    <source>
        <dbReference type="ARBA" id="ARBA00023179"/>
    </source>
</evidence>
<evidence type="ECO:0000259" key="15">
    <source>
        <dbReference type="PROSITE" id="PS50853"/>
    </source>
</evidence>
<keyword evidence="17" id="KW-1185">Reference proteome</keyword>
<evidence type="ECO:0000256" key="12">
    <source>
        <dbReference type="ARBA" id="ARBA00083445"/>
    </source>
</evidence>
<organism evidence="16 17">
    <name type="scientific">Gasterosteus aculeatus aculeatus</name>
    <name type="common">three-spined stickleback</name>
    <dbReference type="NCBI Taxonomy" id="481459"/>
    <lineage>
        <taxon>Eukaryota</taxon>
        <taxon>Metazoa</taxon>
        <taxon>Chordata</taxon>
        <taxon>Craniata</taxon>
        <taxon>Vertebrata</taxon>
        <taxon>Euteleostomi</taxon>
        <taxon>Actinopterygii</taxon>
        <taxon>Neopterygii</taxon>
        <taxon>Teleostei</taxon>
        <taxon>Neoteleostei</taxon>
        <taxon>Acanthomorphata</taxon>
        <taxon>Eupercaria</taxon>
        <taxon>Perciformes</taxon>
        <taxon>Cottioidei</taxon>
        <taxon>Gasterosteales</taxon>
        <taxon>Gasterosteidae</taxon>
        <taxon>Gasterosteus</taxon>
    </lineage>
</organism>